<dbReference type="InterPro" id="IPR037522">
    <property type="entry name" value="HD_GYP_dom"/>
</dbReference>
<dbReference type="SUPFAM" id="SSF109604">
    <property type="entry name" value="HD-domain/PDEase-like"/>
    <property type="match status" value="1"/>
</dbReference>
<dbReference type="Pfam" id="PF13487">
    <property type="entry name" value="HD_5"/>
    <property type="match status" value="1"/>
</dbReference>
<evidence type="ECO:0000313" key="4">
    <source>
        <dbReference type="Proteomes" id="UP000027931"/>
    </source>
</evidence>
<organism evidence="3 4">
    <name type="scientific">Tumebacillus flagellatus</name>
    <dbReference type="NCBI Taxonomy" id="1157490"/>
    <lineage>
        <taxon>Bacteria</taxon>
        <taxon>Bacillati</taxon>
        <taxon>Bacillota</taxon>
        <taxon>Bacilli</taxon>
        <taxon>Bacillales</taxon>
        <taxon>Alicyclobacillaceae</taxon>
        <taxon>Tumebacillus</taxon>
    </lineage>
</organism>
<dbReference type="eggNOG" id="COG2206">
    <property type="taxonomic scope" value="Bacteria"/>
</dbReference>
<dbReference type="InterPro" id="IPR006675">
    <property type="entry name" value="HDIG_dom"/>
</dbReference>
<dbReference type="CDD" id="cd00077">
    <property type="entry name" value="HDc"/>
    <property type="match status" value="1"/>
</dbReference>
<dbReference type="PANTHER" id="PTHR43155">
    <property type="entry name" value="CYCLIC DI-GMP PHOSPHODIESTERASE PA4108-RELATED"/>
    <property type="match status" value="1"/>
</dbReference>
<dbReference type="OrthoDB" id="9759601at2"/>
<dbReference type="PROSITE" id="PS51832">
    <property type="entry name" value="HD_GYP"/>
    <property type="match status" value="1"/>
</dbReference>
<protein>
    <submittedName>
        <fullName evidence="3">Uncharacterized protein</fullName>
    </submittedName>
</protein>
<dbReference type="AlphaFoldDB" id="A0A074LPY2"/>
<comment type="caution">
    <text evidence="3">The sequence shown here is derived from an EMBL/GenBank/DDBJ whole genome shotgun (WGS) entry which is preliminary data.</text>
</comment>
<dbReference type="PANTHER" id="PTHR43155:SF2">
    <property type="entry name" value="CYCLIC DI-GMP PHOSPHODIESTERASE PA4108"/>
    <property type="match status" value="1"/>
</dbReference>
<name>A0A074LPY2_9BACL</name>
<sequence length="362" mass="40767">MMIQERKVYVTRLQEGAVLSRDVLNDRGQLVLPNATHLTPSLIVRLKQMGIIEVWVAEAMIGPAAPLQEESPAEPTHVSSQPKPTIFDHNSSMIECMEDLFREAQANGRVELGTTKRLLRDFAESCSQERNFLHLVINLRTFDEYTFQHSVGVGMLSRQIGEWMGLDEKECEELLLAGTLHDIGKCRIDPAILQKPSRLTEEEYEIVKHHAHYGYEILRNSGVNPRVAAAAHEHHERCDGSGYPRGLQHEQIAPIARIVAVADVFNAMTSRRVYKDALSYYSVLDELQQDAFGALDPEVVQKFVRKMTSFFVGNEVVLNDGTVGTVVLVPPDRPTRPLLRTDGGFVDLLQRSDLYIEIVRAI</sequence>
<dbReference type="Gene3D" id="1.10.3210.10">
    <property type="entry name" value="Hypothetical protein af1432"/>
    <property type="match status" value="1"/>
</dbReference>
<evidence type="ECO:0000259" key="1">
    <source>
        <dbReference type="PROSITE" id="PS51831"/>
    </source>
</evidence>
<evidence type="ECO:0000313" key="3">
    <source>
        <dbReference type="EMBL" id="KEO84186.1"/>
    </source>
</evidence>
<evidence type="ECO:0000259" key="2">
    <source>
        <dbReference type="PROSITE" id="PS51832"/>
    </source>
</evidence>
<dbReference type="Proteomes" id="UP000027931">
    <property type="component" value="Unassembled WGS sequence"/>
</dbReference>
<dbReference type="SMART" id="SM00471">
    <property type="entry name" value="HDc"/>
    <property type="match status" value="1"/>
</dbReference>
<keyword evidence="4" id="KW-1185">Reference proteome</keyword>
<dbReference type="RefSeq" id="WP_038085243.1">
    <property type="nucleotide sequence ID" value="NZ_JMIR01000005.1"/>
</dbReference>
<accession>A0A074LPY2</accession>
<dbReference type="InterPro" id="IPR003607">
    <property type="entry name" value="HD/PDEase_dom"/>
</dbReference>
<dbReference type="STRING" id="1157490.EL26_05305"/>
<dbReference type="InterPro" id="IPR006674">
    <property type="entry name" value="HD_domain"/>
</dbReference>
<gene>
    <name evidence="3" type="ORF">EL26_05305</name>
</gene>
<dbReference type="PROSITE" id="PS51831">
    <property type="entry name" value="HD"/>
    <property type="match status" value="1"/>
</dbReference>
<dbReference type="NCBIfam" id="TIGR00277">
    <property type="entry name" value="HDIG"/>
    <property type="match status" value="1"/>
</dbReference>
<proteinExistence type="predicted"/>
<reference evidence="3 4" key="1">
    <citation type="journal article" date="2013" name="Int. J. Syst. Evol. Microbiol.">
        <title>Tumebacillus flagellatus sp. nov., an alpha-amylase/pullulanase-producing bacterium isolated from cassava wastewater.</title>
        <authorList>
            <person name="Wang Q."/>
            <person name="Xie N."/>
            <person name="Qin Y."/>
            <person name="Shen N."/>
            <person name="Zhu J."/>
            <person name="Mi H."/>
            <person name="Huang R."/>
        </authorList>
    </citation>
    <scope>NUCLEOTIDE SEQUENCE [LARGE SCALE GENOMIC DNA]</scope>
    <source>
        <strain evidence="3 4">GST4</strain>
    </source>
</reference>
<feature type="domain" description="HD" evidence="1">
    <location>
        <begin position="146"/>
        <end position="268"/>
    </location>
</feature>
<dbReference type="EMBL" id="JMIR01000005">
    <property type="protein sequence ID" value="KEO84186.1"/>
    <property type="molecule type" value="Genomic_DNA"/>
</dbReference>
<feature type="domain" description="HD-GYP" evidence="2">
    <location>
        <begin position="124"/>
        <end position="319"/>
    </location>
</feature>